<organism evidence="2 3">
    <name type="scientific">Haloquadratum walsbyi J07HQW1</name>
    <dbReference type="NCBI Taxonomy" id="1238424"/>
    <lineage>
        <taxon>Archaea</taxon>
        <taxon>Methanobacteriati</taxon>
        <taxon>Methanobacteriota</taxon>
        <taxon>Stenosarchaea group</taxon>
        <taxon>Halobacteria</taxon>
        <taxon>Halobacteriales</taxon>
        <taxon>Haloferacaceae</taxon>
        <taxon>Haloquadratum</taxon>
    </lineage>
</organism>
<dbReference type="AlphaFoldDB" id="U1MLX5"/>
<accession>U1MLX5</accession>
<evidence type="ECO:0000313" key="2">
    <source>
        <dbReference type="EMBL" id="ERG90724.1"/>
    </source>
</evidence>
<evidence type="ECO:0000256" key="1">
    <source>
        <dbReference type="SAM" id="MobiDB-lite"/>
    </source>
</evidence>
<reference evidence="2 3" key="1">
    <citation type="journal article" date="2013" name="PLoS ONE">
        <title>Assembly-driven community genomics of a hypersaline microbial ecosystem.</title>
        <authorList>
            <person name="Podell S."/>
            <person name="Ugalde J.A."/>
            <person name="Narasingarao P."/>
            <person name="Banfield J.F."/>
            <person name="Heidelberg K.B."/>
            <person name="Allen E.E."/>
        </authorList>
    </citation>
    <scope>NUCLEOTIDE SEQUENCE [LARGE SCALE GENOMIC DNA]</scope>
    <source>
        <strain evidence="3">J07HQW1</strain>
    </source>
</reference>
<dbReference type="Proteomes" id="UP000030649">
    <property type="component" value="Unassembled WGS sequence"/>
</dbReference>
<gene>
    <name evidence="2" type="ORF">J07HQW1_00751</name>
</gene>
<protein>
    <submittedName>
        <fullName evidence="2">Putative transposase</fullName>
    </submittedName>
</protein>
<dbReference type="STRING" id="1238424.J07HQW1_00751"/>
<evidence type="ECO:0000313" key="3">
    <source>
        <dbReference type="Proteomes" id="UP000030649"/>
    </source>
</evidence>
<feature type="region of interest" description="Disordered" evidence="1">
    <location>
        <begin position="85"/>
        <end position="122"/>
    </location>
</feature>
<feature type="compositionally biased region" description="Low complexity" evidence="1">
    <location>
        <begin position="101"/>
        <end position="113"/>
    </location>
</feature>
<dbReference type="EMBL" id="KE356560">
    <property type="protein sequence ID" value="ERG90724.1"/>
    <property type="molecule type" value="Genomic_DNA"/>
</dbReference>
<dbReference type="HOGENOM" id="CLU_2021464_0_0_2"/>
<proteinExistence type="predicted"/>
<name>U1MLX5_9EURY</name>
<sequence>MLGRHRLRGLYHVKTRKVETDGEGVEGEDSDDTEYSTVLGIDLGVNSLAVSSTGTFWSGDEFDHWIQEFEKRRAELQQCGTQAAHNALSQLRSESEYGGNSTSTSIRSLTTSSPKPLNMAAM</sequence>